<dbReference type="GO" id="GO:0005829">
    <property type="term" value="C:cytosol"/>
    <property type="evidence" value="ECO:0007669"/>
    <property type="project" value="TreeGrafter"/>
</dbReference>
<keyword evidence="2" id="KW-0963">Cytoplasm</keyword>
<proteinExistence type="inferred from homology"/>
<comment type="similarity">
    <text evidence="2">Belongs to the triosephosphate isomerase family.</text>
</comment>
<dbReference type="UniPathway" id="UPA00109">
    <property type="reaction ID" value="UER00189"/>
</dbReference>
<name>D6GVC4_PARA5</name>
<evidence type="ECO:0000256" key="2">
    <source>
        <dbReference type="RuleBase" id="RU363013"/>
    </source>
</evidence>
<dbReference type="NCBIfam" id="NF003302">
    <property type="entry name" value="PRK04302.1"/>
    <property type="match status" value="1"/>
</dbReference>
<comment type="subcellular location">
    <subcellularLocation>
        <location evidence="2">Cytoplasm</location>
    </subcellularLocation>
</comment>
<reference evidence="3 4" key="1">
    <citation type="journal article" date="2010" name="Proc. Natl. Acad. Sci. U.S.A.">
        <title>Enigmatic, ultrasmall, uncultivated Archaea.</title>
        <authorList>
            <person name="Baker B.J."/>
            <person name="Comolli L.R."/>
            <person name="Dick G.J."/>
            <person name="Hauser L.J."/>
            <person name="Hyatt D."/>
            <person name="Dill B.D."/>
            <person name="Land M.L."/>
            <person name="Verberkmoes N.C."/>
            <person name="Hettich R.L."/>
            <person name="Banfield J.F."/>
        </authorList>
    </citation>
    <scope>NUCLEOTIDE SEQUENCE [LARGE SCALE GENOMIC DNA]</scope>
</reference>
<dbReference type="InterPro" id="IPR035990">
    <property type="entry name" value="TIM_sf"/>
</dbReference>
<dbReference type="Gene3D" id="3.20.20.70">
    <property type="entry name" value="Aldolase class I"/>
    <property type="match status" value="1"/>
</dbReference>
<keyword evidence="2" id="KW-0324">Glycolysis</keyword>
<gene>
    <name evidence="3" type="ORF">BJBARM5_0436</name>
</gene>
<dbReference type="GO" id="GO:0019563">
    <property type="term" value="P:glycerol catabolic process"/>
    <property type="evidence" value="ECO:0007669"/>
    <property type="project" value="TreeGrafter"/>
</dbReference>
<dbReference type="InterPro" id="IPR013785">
    <property type="entry name" value="Aldolase_TIM"/>
</dbReference>
<evidence type="ECO:0000313" key="3">
    <source>
        <dbReference type="EMBL" id="EFD92845.1"/>
    </source>
</evidence>
<dbReference type="SUPFAM" id="SSF51351">
    <property type="entry name" value="Triosephosphate isomerase (TIM)"/>
    <property type="match status" value="1"/>
</dbReference>
<dbReference type="GO" id="GO:0006096">
    <property type="term" value="P:glycolytic process"/>
    <property type="evidence" value="ECO:0007669"/>
    <property type="project" value="UniProtKB-UniPathway"/>
</dbReference>
<comment type="catalytic activity">
    <reaction evidence="2">
        <text>D-glyceraldehyde 3-phosphate = dihydroxyacetone phosphate</text>
        <dbReference type="Rhea" id="RHEA:18585"/>
        <dbReference type="ChEBI" id="CHEBI:57642"/>
        <dbReference type="ChEBI" id="CHEBI:59776"/>
        <dbReference type="EC" id="5.3.1.1"/>
    </reaction>
</comment>
<evidence type="ECO:0000313" key="4">
    <source>
        <dbReference type="Proteomes" id="UP000009376"/>
    </source>
</evidence>
<dbReference type="Proteomes" id="UP000009376">
    <property type="component" value="Unassembled WGS sequence"/>
</dbReference>
<dbReference type="InterPro" id="IPR000652">
    <property type="entry name" value="Triosephosphate_isomerase"/>
</dbReference>
<keyword evidence="1 2" id="KW-0413">Isomerase</keyword>
<comment type="pathway">
    <text evidence="2">Carbohydrate biosynthesis; gluconeogenesis.</text>
</comment>
<dbReference type="EMBL" id="GG745552">
    <property type="protein sequence ID" value="EFD92845.1"/>
    <property type="molecule type" value="Genomic_DNA"/>
</dbReference>
<evidence type="ECO:0000256" key="1">
    <source>
        <dbReference type="ARBA" id="ARBA00023235"/>
    </source>
</evidence>
<dbReference type="GO" id="GO:0046166">
    <property type="term" value="P:glyceraldehyde-3-phosphate biosynthetic process"/>
    <property type="evidence" value="ECO:0007669"/>
    <property type="project" value="TreeGrafter"/>
</dbReference>
<dbReference type="GO" id="GO:0006094">
    <property type="term" value="P:gluconeogenesis"/>
    <property type="evidence" value="ECO:0007669"/>
    <property type="project" value="UniProtKB-UniPathway"/>
</dbReference>
<dbReference type="AlphaFoldDB" id="D6GVC4"/>
<sequence>MGNKILIINYKAYKEAFSKGIDIAKYAAQVSASKNISVIVSPPFTIINELSKIAKTIAQGVDEVDPGAFTAHITWFELKNTGVSGTLINHSEKRYTCSKDGPLAYDKLEEAVKKCTAAGLETYVCVQNLEEARKVAEMNPTGVAYEPPELIGGNISVSNSKPAIVKEFCDIIKSSSHSLALIGAGIKGKEDAVKSVELGSDGLLVASGIMKVEDYKQVIDDLISGLSK</sequence>
<organism evidence="3 4">
    <name type="scientific">Candidatus Parvarchaeum acidophilus ARMAN-5</name>
    <dbReference type="NCBI Taxonomy" id="662762"/>
    <lineage>
        <taxon>Archaea</taxon>
        <taxon>Candidatus Parvarchaeota</taxon>
        <taxon>Candidatus Parvarchaeum</taxon>
    </lineage>
</organism>
<dbReference type="UniPathway" id="UPA00138"/>
<dbReference type="GO" id="GO:0004807">
    <property type="term" value="F:triose-phosphate isomerase activity"/>
    <property type="evidence" value="ECO:0007669"/>
    <property type="project" value="UniProtKB-EC"/>
</dbReference>
<dbReference type="PROSITE" id="PS51440">
    <property type="entry name" value="TIM_2"/>
    <property type="match status" value="1"/>
</dbReference>
<protein>
    <recommendedName>
        <fullName evidence="2">Triosephosphate isomerase</fullName>
        <ecNumber evidence="2">5.3.1.1</ecNumber>
    </recommendedName>
</protein>
<accession>D6GVC4</accession>
<dbReference type="Pfam" id="PF00121">
    <property type="entry name" value="TIM"/>
    <property type="match status" value="1"/>
</dbReference>
<dbReference type="EC" id="5.3.1.1" evidence="2"/>
<comment type="pathway">
    <text evidence="2">Carbohydrate degradation; glycolysis; D-glyceraldehyde 3-phosphate from glycerone phosphate: step 1/1.</text>
</comment>
<dbReference type="PANTHER" id="PTHR21139">
    <property type="entry name" value="TRIOSEPHOSPHATE ISOMERASE"/>
    <property type="match status" value="1"/>
</dbReference>
<keyword evidence="2" id="KW-0312">Gluconeogenesis</keyword>
<dbReference type="PANTHER" id="PTHR21139:SF42">
    <property type="entry name" value="TRIOSEPHOSPHATE ISOMERASE"/>
    <property type="match status" value="1"/>
</dbReference>